<keyword evidence="2" id="KW-1185">Reference proteome</keyword>
<evidence type="ECO:0000313" key="2">
    <source>
        <dbReference type="Proteomes" id="UP001165960"/>
    </source>
</evidence>
<dbReference type="EMBL" id="QTSX02004541">
    <property type="protein sequence ID" value="KAJ9064076.1"/>
    <property type="molecule type" value="Genomic_DNA"/>
</dbReference>
<proteinExistence type="predicted"/>
<comment type="caution">
    <text evidence="1">The sequence shown here is derived from an EMBL/GenBank/DDBJ whole genome shotgun (WGS) entry which is preliminary data.</text>
</comment>
<gene>
    <name evidence="1" type="ORF">DSO57_1034189</name>
</gene>
<dbReference type="Proteomes" id="UP001165960">
    <property type="component" value="Unassembled WGS sequence"/>
</dbReference>
<organism evidence="1 2">
    <name type="scientific">Entomophthora muscae</name>
    <dbReference type="NCBI Taxonomy" id="34485"/>
    <lineage>
        <taxon>Eukaryota</taxon>
        <taxon>Fungi</taxon>
        <taxon>Fungi incertae sedis</taxon>
        <taxon>Zoopagomycota</taxon>
        <taxon>Entomophthoromycotina</taxon>
        <taxon>Entomophthoromycetes</taxon>
        <taxon>Entomophthorales</taxon>
        <taxon>Entomophthoraceae</taxon>
        <taxon>Entomophthora</taxon>
    </lineage>
</organism>
<reference evidence="1" key="1">
    <citation type="submission" date="2022-04" db="EMBL/GenBank/DDBJ databases">
        <title>Genome of the entomopathogenic fungus Entomophthora muscae.</title>
        <authorList>
            <person name="Elya C."/>
            <person name="Lovett B.R."/>
            <person name="Lee E."/>
            <person name="Macias A.M."/>
            <person name="Hajek A.E."/>
            <person name="De Bivort B.L."/>
            <person name="Kasson M.T."/>
            <person name="De Fine Licht H.H."/>
            <person name="Stajich J.E."/>
        </authorList>
    </citation>
    <scope>NUCLEOTIDE SEQUENCE</scope>
    <source>
        <strain evidence="1">Berkeley</strain>
    </source>
</reference>
<name>A0ACC2SP97_9FUNG</name>
<accession>A0ACC2SP97</accession>
<evidence type="ECO:0000313" key="1">
    <source>
        <dbReference type="EMBL" id="KAJ9064076.1"/>
    </source>
</evidence>
<protein>
    <submittedName>
        <fullName evidence="1">Uncharacterized protein</fullName>
    </submittedName>
</protein>
<sequence>MIAAYNTYQFFTCHTIAHNKPRPETHSSTAQVQNVNISISNQNAYTPANFPNLPVRNIPDTYSCVINKLSPAINVKVPAATARIPAAIKQIHATIT</sequence>